<dbReference type="InterPro" id="IPR013217">
    <property type="entry name" value="Methyltransf_12"/>
</dbReference>
<gene>
    <name evidence="3" type="ORF">F8M41_005954</name>
</gene>
<evidence type="ECO:0000256" key="1">
    <source>
        <dbReference type="ARBA" id="ARBA00022679"/>
    </source>
</evidence>
<keyword evidence="1 3" id="KW-0808">Transferase</keyword>
<dbReference type="Proteomes" id="UP000439903">
    <property type="component" value="Unassembled WGS sequence"/>
</dbReference>
<comment type="caution">
    <text evidence="3">The sequence shown here is derived from an EMBL/GenBank/DDBJ whole genome shotgun (WGS) entry which is preliminary data.</text>
</comment>
<protein>
    <submittedName>
        <fullName evidence="3">S-adenosyl-L-methionine-dependent methyltransferase</fullName>
    </submittedName>
</protein>
<proteinExistence type="predicted"/>
<feature type="domain" description="Methyltransferase type 12" evidence="2">
    <location>
        <begin position="54"/>
        <end position="153"/>
    </location>
</feature>
<keyword evidence="3" id="KW-0489">Methyltransferase</keyword>
<dbReference type="SUPFAM" id="SSF53335">
    <property type="entry name" value="S-adenosyl-L-methionine-dependent methyltransferases"/>
    <property type="match status" value="1"/>
</dbReference>
<evidence type="ECO:0000259" key="2">
    <source>
        <dbReference type="Pfam" id="PF08242"/>
    </source>
</evidence>
<evidence type="ECO:0000313" key="3">
    <source>
        <dbReference type="EMBL" id="KAF0427879.1"/>
    </source>
</evidence>
<organism evidence="3 4">
    <name type="scientific">Gigaspora margarita</name>
    <dbReference type="NCBI Taxonomy" id="4874"/>
    <lineage>
        <taxon>Eukaryota</taxon>
        <taxon>Fungi</taxon>
        <taxon>Fungi incertae sedis</taxon>
        <taxon>Mucoromycota</taxon>
        <taxon>Glomeromycotina</taxon>
        <taxon>Glomeromycetes</taxon>
        <taxon>Diversisporales</taxon>
        <taxon>Gigasporaceae</taxon>
        <taxon>Gigaspora</taxon>
    </lineage>
</organism>
<dbReference type="Pfam" id="PF08242">
    <property type="entry name" value="Methyltransf_12"/>
    <property type="match status" value="1"/>
</dbReference>
<dbReference type="AlphaFoldDB" id="A0A8H4A471"/>
<dbReference type="Gene3D" id="3.40.50.150">
    <property type="entry name" value="Vaccinia Virus protein VP39"/>
    <property type="match status" value="1"/>
</dbReference>
<dbReference type="GO" id="GO:0032259">
    <property type="term" value="P:methylation"/>
    <property type="evidence" value="ECO:0007669"/>
    <property type="project" value="UniProtKB-KW"/>
</dbReference>
<dbReference type="InterPro" id="IPR029063">
    <property type="entry name" value="SAM-dependent_MTases_sf"/>
</dbReference>
<name>A0A8H4A471_GIGMA</name>
<dbReference type="EMBL" id="WTPW01001579">
    <property type="protein sequence ID" value="KAF0427879.1"/>
    <property type="molecule type" value="Genomic_DNA"/>
</dbReference>
<dbReference type="GO" id="GO:0008168">
    <property type="term" value="F:methyltransferase activity"/>
    <property type="evidence" value="ECO:0007669"/>
    <property type="project" value="UniProtKB-KW"/>
</dbReference>
<dbReference type="PANTHER" id="PTHR43861:SF3">
    <property type="entry name" value="PUTATIVE (AFU_ORTHOLOGUE AFUA_2G14390)-RELATED"/>
    <property type="match status" value="1"/>
</dbReference>
<keyword evidence="4" id="KW-1185">Reference proteome</keyword>
<sequence>MEANELPNIAERNKEFFNNESSTYDAHPTRVLCAKKCAEAILKEVKDLEGYEVMDFACGTGLVSQDLCAHVKSILGVDSSQNMVNEYNKKVWQQGIDKEEMQAICLELKESEGDQLNGRKFDLIVCASAYHHLDDINSITGMLASYLKQGGELIVLDLKKDPEVSHKFHGGNKDHIVSHKGGFYPEELEKVFLATDMLENVSSKVAFSFPKQIEKDKEHIFEWFLVKGKKIQTE</sequence>
<accession>A0A8H4A471</accession>
<dbReference type="PANTHER" id="PTHR43861">
    <property type="entry name" value="TRANS-ACONITATE 2-METHYLTRANSFERASE-RELATED"/>
    <property type="match status" value="1"/>
</dbReference>
<reference evidence="3 4" key="1">
    <citation type="journal article" date="2019" name="Environ. Microbiol.">
        <title>At the nexus of three kingdoms: the genome of the mycorrhizal fungus Gigaspora margarita provides insights into plant, endobacterial and fungal interactions.</title>
        <authorList>
            <person name="Venice F."/>
            <person name="Ghignone S."/>
            <person name="Salvioli di Fossalunga A."/>
            <person name="Amselem J."/>
            <person name="Novero M."/>
            <person name="Xianan X."/>
            <person name="Sedzielewska Toro K."/>
            <person name="Morin E."/>
            <person name="Lipzen A."/>
            <person name="Grigoriev I.V."/>
            <person name="Henrissat B."/>
            <person name="Martin F.M."/>
            <person name="Bonfante P."/>
        </authorList>
    </citation>
    <scope>NUCLEOTIDE SEQUENCE [LARGE SCALE GENOMIC DNA]</scope>
    <source>
        <strain evidence="3 4">BEG34</strain>
    </source>
</reference>
<dbReference type="CDD" id="cd02440">
    <property type="entry name" value="AdoMet_MTases"/>
    <property type="match status" value="1"/>
</dbReference>
<dbReference type="OrthoDB" id="3647at2759"/>
<evidence type="ECO:0000313" key="4">
    <source>
        <dbReference type="Proteomes" id="UP000439903"/>
    </source>
</evidence>